<dbReference type="InterPro" id="IPR036259">
    <property type="entry name" value="MFS_trans_sf"/>
</dbReference>
<dbReference type="RefSeq" id="WP_058492863.1">
    <property type="nucleotide sequence ID" value="NZ_CBCRUR010000009.1"/>
</dbReference>
<dbReference type="EMBL" id="LNZC01000011">
    <property type="protein sequence ID" value="KTD80135.1"/>
    <property type="molecule type" value="Genomic_DNA"/>
</dbReference>
<evidence type="ECO:0000256" key="4">
    <source>
        <dbReference type="ARBA" id="ARBA00022475"/>
    </source>
</evidence>
<evidence type="ECO:0000313" key="12">
    <source>
        <dbReference type="Proteomes" id="UP000054662"/>
    </source>
</evidence>
<evidence type="ECO:0000256" key="8">
    <source>
        <dbReference type="ARBA" id="ARBA00023136"/>
    </source>
</evidence>
<evidence type="ECO:0000256" key="5">
    <source>
        <dbReference type="ARBA" id="ARBA00022692"/>
    </source>
</evidence>
<reference evidence="11 12" key="1">
    <citation type="submission" date="2015-11" db="EMBL/GenBank/DDBJ databases">
        <title>Genomic analysis of 38 Legionella species identifies large and diverse effector repertoires.</title>
        <authorList>
            <person name="Burstein D."/>
            <person name="Amaro F."/>
            <person name="Zusman T."/>
            <person name="Lifshitz Z."/>
            <person name="Cohen O."/>
            <person name="Gilbert J.A."/>
            <person name="Pupko T."/>
            <person name="Shuman H.A."/>
            <person name="Segal G."/>
        </authorList>
    </citation>
    <scope>NUCLEOTIDE SEQUENCE [LARGE SCALE GENOMIC DNA]</scope>
    <source>
        <strain evidence="11 12">ATCC 49508</strain>
    </source>
</reference>
<keyword evidence="6" id="KW-0769">Symport</keyword>
<dbReference type="GO" id="GO:0005886">
    <property type="term" value="C:plasma membrane"/>
    <property type="evidence" value="ECO:0007669"/>
    <property type="project" value="UniProtKB-SubCell"/>
</dbReference>
<dbReference type="Gene3D" id="1.20.1250.20">
    <property type="entry name" value="MFS general substrate transporter like domains"/>
    <property type="match status" value="2"/>
</dbReference>
<dbReference type="GO" id="GO:0015293">
    <property type="term" value="F:symporter activity"/>
    <property type="evidence" value="ECO:0007669"/>
    <property type="project" value="UniProtKB-KW"/>
</dbReference>
<comment type="caution">
    <text evidence="11">The sequence shown here is derived from an EMBL/GenBank/DDBJ whole genome shotgun (WGS) entry which is preliminary data.</text>
</comment>
<keyword evidence="5 9" id="KW-0812">Transmembrane</keyword>
<feature type="transmembrane region" description="Helical" evidence="9">
    <location>
        <begin position="44"/>
        <end position="68"/>
    </location>
</feature>
<organism evidence="11 12">
    <name type="scientific">Legionella worsleiensis</name>
    <dbReference type="NCBI Taxonomy" id="45076"/>
    <lineage>
        <taxon>Bacteria</taxon>
        <taxon>Pseudomonadati</taxon>
        <taxon>Pseudomonadota</taxon>
        <taxon>Gammaproteobacteria</taxon>
        <taxon>Legionellales</taxon>
        <taxon>Legionellaceae</taxon>
        <taxon>Legionella</taxon>
    </lineage>
</organism>
<feature type="transmembrane region" description="Helical" evidence="9">
    <location>
        <begin position="322"/>
        <end position="342"/>
    </location>
</feature>
<feature type="domain" description="Major facilitator superfamily (MFS) profile" evidence="10">
    <location>
        <begin position="8"/>
        <end position="418"/>
    </location>
</feature>
<dbReference type="PATRIC" id="fig|45076.6.peg.1136"/>
<feature type="transmembrane region" description="Helical" evidence="9">
    <location>
        <begin position="363"/>
        <end position="385"/>
    </location>
</feature>
<dbReference type="PANTHER" id="PTHR43528:SF1">
    <property type="entry name" value="ALPHA-KETOGLUTARATE PERMEASE"/>
    <property type="match status" value="1"/>
</dbReference>
<dbReference type="InterPro" id="IPR005829">
    <property type="entry name" value="Sugar_transporter_CS"/>
</dbReference>
<keyword evidence="12" id="KW-1185">Reference proteome</keyword>
<feature type="transmembrane region" description="Helical" evidence="9">
    <location>
        <begin position="231"/>
        <end position="252"/>
    </location>
</feature>
<keyword evidence="3" id="KW-0813">Transport</keyword>
<dbReference type="InterPro" id="IPR011701">
    <property type="entry name" value="MFS"/>
</dbReference>
<feature type="transmembrane region" description="Helical" evidence="9">
    <location>
        <begin position="264"/>
        <end position="285"/>
    </location>
</feature>
<keyword evidence="7 9" id="KW-1133">Transmembrane helix</keyword>
<feature type="transmembrane region" description="Helical" evidence="9">
    <location>
        <begin position="391"/>
        <end position="409"/>
    </location>
</feature>
<evidence type="ECO:0000256" key="9">
    <source>
        <dbReference type="SAM" id="Phobius"/>
    </source>
</evidence>
<evidence type="ECO:0000313" key="11">
    <source>
        <dbReference type="EMBL" id="KTD80135.1"/>
    </source>
</evidence>
<dbReference type="Pfam" id="PF07690">
    <property type="entry name" value="MFS_1"/>
    <property type="match status" value="1"/>
</dbReference>
<name>A0A0W1AFI3_9GAMM</name>
<dbReference type="SUPFAM" id="SSF103473">
    <property type="entry name" value="MFS general substrate transporter"/>
    <property type="match status" value="1"/>
</dbReference>
<evidence type="ECO:0000256" key="6">
    <source>
        <dbReference type="ARBA" id="ARBA00022847"/>
    </source>
</evidence>
<comment type="subcellular location">
    <subcellularLocation>
        <location evidence="1">Cell membrane</location>
        <topology evidence="1">Multi-pass membrane protein</topology>
    </subcellularLocation>
</comment>
<feature type="transmembrane region" description="Helical" evidence="9">
    <location>
        <begin position="297"/>
        <end position="316"/>
    </location>
</feature>
<dbReference type="InterPro" id="IPR051084">
    <property type="entry name" value="H+-coupled_symporters"/>
</dbReference>
<comment type="similarity">
    <text evidence="2">Belongs to the major facilitator superfamily. Metabolite:H+ Symporter (MHS) family (TC 2.A.1.6) family.</text>
</comment>
<evidence type="ECO:0000256" key="2">
    <source>
        <dbReference type="ARBA" id="ARBA00008240"/>
    </source>
</evidence>
<dbReference type="Proteomes" id="UP000054662">
    <property type="component" value="Unassembled WGS sequence"/>
</dbReference>
<feature type="transmembrane region" description="Helical" evidence="9">
    <location>
        <begin position="104"/>
        <end position="124"/>
    </location>
</feature>
<evidence type="ECO:0000256" key="1">
    <source>
        <dbReference type="ARBA" id="ARBA00004651"/>
    </source>
</evidence>
<dbReference type="PROSITE" id="PS00216">
    <property type="entry name" value="SUGAR_TRANSPORT_1"/>
    <property type="match status" value="1"/>
</dbReference>
<dbReference type="OrthoDB" id="3690818at2"/>
<keyword evidence="4" id="KW-1003">Cell membrane</keyword>
<keyword evidence="8 9" id="KW-0472">Membrane</keyword>
<feature type="transmembrane region" description="Helical" evidence="9">
    <location>
        <begin position="184"/>
        <end position="201"/>
    </location>
</feature>
<dbReference type="STRING" id="45076.Lwor_1043"/>
<dbReference type="AlphaFoldDB" id="A0A0W1AFI3"/>
<gene>
    <name evidence="11" type="primary">citA</name>
    <name evidence="11" type="synonym">tphA</name>
    <name evidence="11" type="ORF">Lwor_1043</name>
</gene>
<dbReference type="PANTHER" id="PTHR43528">
    <property type="entry name" value="ALPHA-KETOGLUTARATE PERMEASE"/>
    <property type="match status" value="1"/>
</dbReference>
<dbReference type="PROSITE" id="PS50850">
    <property type="entry name" value="MFS"/>
    <property type="match status" value="1"/>
</dbReference>
<feature type="transmembrane region" description="Helical" evidence="9">
    <location>
        <begin position="145"/>
        <end position="172"/>
    </location>
</feature>
<evidence type="ECO:0000259" key="10">
    <source>
        <dbReference type="PROSITE" id="PS50850"/>
    </source>
</evidence>
<evidence type="ECO:0000256" key="7">
    <source>
        <dbReference type="ARBA" id="ARBA00022989"/>
    </source>
</evidence>
<proteinExistence type="inferred from homology"/>
<dbReference type="InterPro" id="IPR020846">
    <property type="entry name" value="MFS_dom"/>
</dbReference>
<sequence>MKNNEKYSIVAGLFGNTLEWYDFILYASFAPVFARIFFPSEVPFISLVATFSLFAIGFIMRPIGGLLIGHYADHFGRRKALIVSVSIMTVSTTLIALVPDFNSIGIAATLVFSILRLMQSIAVGGELPGSTTYLIEHMFHNKRGFAGSLVSSSAFLGIFSGALVASIFSSIFTGESLLQSGWRYPYLIGGVLGILGICLRIKSKESPTFEPQKHKQNSPIRIICTEYKIPLIKAIMLTSILAMSNYILIAYVTTFLVNYQGFKLYDALLINLLALLTLTLFIPIMGYLSDILGRKPIYFLGLITLLIYVFPFFGLILSKNWWYVLIAELVFALILAPINATVPTMLAEMFPTRIRASGISTGYNIGQALFGGTMPLIAITLIELFNNQLAPAWYVFIWTIIVLGTTCYVNETYKNNLN</sequence>
<protein>
    <submittedName>
        <fullName evidence="11">Proline/betaine transport protein</fullName>
    </submittedName>
</protein>
<evidence type="ECO:0000256" key="3">
    <source>
        <dbReference type="ARBA" id="ARBA00022448"/>
    </source>
</evidence>
<accession>A0A0W1AFI3</accession>
<feature type="transmembrane region" description="Helical" evidence="9">
    <location>
        <begin position="80"/>
        <end position="98"/>
    </location>
</feature>